<accession>A0A3B0V8E4</accession>
<dbReference type="AlphaFoldDB" id="A0A3B0V8E4"/>
<proteinExistence type="predicted"/>
<keyword evidence="2" id="KW-1003">Cell membrane</keyword>
<dbReference type="PANTHER" id="PTHR48090:SF1">
    <property type="entry name" value="PROPHAGE BACTOPRENOL GLUCOSYL TRANSFERASE HOMOLOG"/>
    <property type="match status" value="1"/>
</dbReference>
<evidence type="ECO:0000256" key="5">
    <source>
        <dbReference type="ARBA" id="ARBA00022692"/>
    </source>
</evidence>
<protein>
    <submittedName>
        <fullName evidence="10">Glycosyltransferase</fullName>
    </submittedName>
</protein>
<dbReference type="FunFam" id="3.90.550.10:FF:000079">
    <property type="entry name" value="Probable glycosyl transferase"/>
    <property type="match status" value="1"/>
</dbReference>
<evidence type="ECO:0000256" key="7">
    <source>
        <dbReference type="ARBA" id="ARBA00023136"/>
    </source>
</evidence>
<dbReference type="GO" id="GO:0005886">
    <property type="term" value="C:plasma membrane"/>
    <property type="evidence" value="ECO:0007669"/>
    <property type="project" value="UniProtKB-SubCell"/>
</dbReference>
<dbReference type="InterPro" id="IPR050256">
    <property type="entry name" value="Glycosyltransferase_2"/>
</dbReference>
<sequence>MSETSQTKPTISIVSPVYNEEKVLAELHRRVALVMDELGESWELLLVNDGSHDRSAQVIEELHEKDGRVKGISFSRNFGFQIAVTAGLNHAQGDAVILTDADLQDPPETYPAMIAKWREGYEVVYGVRASRVGETWFKLFTAKIFYRLIRRITQIDIPLDTGDFRLMDRRVVQAINDMPERNRFLRGMVPWVGFKQTGVEYERASRFAGESKFGSVRQMLPFAIDAITSFSYLPLQIATYLGFIIAVTSGLAILTVILVRLFGPENPLIGQATTLVSVLFLGGVQLLSLGIIGEYLGRIYDEVKKRPLYLVDK</sequence>
<keyword evidence="5 8" id="KW-0812">Transmembrane</keyword>
<evidence type="ECO:0000256" key="4">
    <source>
        <dbReference type="ARBA" id="ARBA00022679"/>
    </source>
</evidence>
<dbReference type="InterPro" id="IPR029044">
    <property type="entry name" value="Nucleotide-diphossugar_trans"/>
</dbReference>
<dbReference type="Gene3D" id="3.90.550.10">
    <property type="entry name" value="Spore Coat Polysaccharide Biosynthesis Protein SpsA, Chain A"/>
    <property type="match status" value="1"/>
</dbReference>
<name>A0A3B0V8E4_9ZZZZ</name>
<evidence type="ECO:0000313" key="10">
    <source>
        <dbReference type="EMBL" id="VAW39918.1"/>
    </source>
</evidence>
<organism evidence="10">
    <name type="scientific">hydrothermal vent metagenome</name>
    <dbReference type="NCBI Taxonomy" id="652676"/>
    <lineage>
        <taxon>unclassified sequences</taxon>
        <taxon>metagenomes</taxon>
        <taxon>ecological metagenomes</taxon>
    </lineage>
</organism>
<dbReference type="CDD" id="cd04187">
    <property type="entry name" value="DPM1_like_bac"/>
    <property type="match status" value="1"/>
</dbReference>
<feature type="non-terminal residue" evidence="10">
    <location>
        <position position="313"/>
    </location>
</feature>
<gene>
    <name evidence="10" type="ORF">MNBD_CHLOROFLEXI01-1485</name>
</gene>
<keyword evidence="4 10" id="KW-0808">Transferase</keyword>
<evidence type="ECO:0000256" key="6">
    <source>
        <dbReference type="ARBA" id="ARBA00022989"/>
    </source>
</evidence>
<dbReference type="PANTHER" id="PTHR48090">
    <property type="entry name" value="UNDECAPRENYL-PHOSPHATE 4-DEOXY-4-FORMAMIDO-L-ARABINOSE TRANSFERASE-RELATED"/>
    <property type="match status" value="1"/>
</dbReference>
<evidence type="ECO:0000256" key="3">
    <source>
        <dbReference type="ARBA" id="ARBA00022676"/>
    </source>
</evidence>
<keyword evidence="6 8" id="KW-1133">Transmembrane helix</keyword>
<feature type="transmembrane region" description="Helical" evidence="8">
    <location>
        <begin position="275"/>
        <end position="296"/>
    </location>
</feature>
<feature type="transmembrane region" description="Helical" evidence="8">
    <location>
        <begin position="240"/>
        <end position="263"/>
    </location>
</feature>
<dbReference type="GO" id="GO:0016757">
    <property type="term" value="F:glycosyltransferase activity"/>
    <property type="evidence" value="ECO:0007669"/>
    <property type="project" value="UniProtKB-KW"/>
</dbReference>
<keyword evidence="7 8" id="KW-0472">Membrane</keyword>
<dbReference type="EMBL" id="UOEU01000770">
    <property type="protein sequence ID" value="VAW39918.1"/>
    <property type="molecule type" value="Genomic_DNA"/>
</dbReference>
<evidence type="ECO:0000256" key="2">
    <source>
        <dbReference type="ARBA" id="ARBA00022475"/>
    </source>
</evidence>
<dbReference type="SUPFAM" id="SSF53448">
    <property type="entry name" value="Nucleotide-diphospho-sugar transferases"/>
    <property type="match status" value="1"/>
</dbReference>
<dbReference type="Pfam" id="PF00535">
    <property type="entry name" value="Glycos_transf_2"/>
    <property type="match status" value="1"/>
</dbReference>
<feature type="domain" description="Glycosyltransferase 2-like" evidence="9">
    <location>
        <begin position="12"/>
        <end position="173"/>
    </location>
</feature>
<evidence type="ECO:0000256" key="8">
    <source>
        <dbReference type="SAM" id="Phobius"/>
    </source>
</evidence>
<evidence type="ECO:0000256" key="1">
    <source>
        <dbReference type="ARBA" id="ARBA00004651"/>
    </source>
</evidence>
<keyword evidence="3" id="KW-0328">Glycosyltransferase</keyword>
<comment type="subcellular location">
    <subcellularLocation>
        <location evidence="1">Cell membrane</location>
        <topology evidence="1">Multi-pass membrane protein</topology>
    </subcellularLocation>
</comment>
<dbReference type="InterPro" id="IPR001173">
    <property type="entry name" value="Glyco_trans_2-like"/>
</dbReference>
<evidence type="ECO:0000259" key="9">
    <source>
        <dbReference type="Pfam" id="PF00535"/>
    </source>
</evidence>
<reference evidence="10" key="1">
    <citation type="submission" date="2018-06" db="EMBL/GenBank/DDBJ databases">
        <authorList>
            <person name="Zhirakovskaya E."/>
        </authorList>
    </citation>
    <scope>NUCLEOTIDE SEQUENCE</scope>
</reference>